<accession>A0ACA9KFP0</accession>
<protein>
    <submittedName>
        <fullName evidence="1">15900_t:CDS:1</fullName>
    </submittedName>
</protein>
<keyword evidence="2" id="KW-1185">Reference proteome</keyword>
<name>A0ACA9KFP0_9GLOM</name>
<gene>
    <name evidence="1" type="ORF">ACOLOM_LOCUS1600</name>
</gene>
<organism evidence="1 2">
    <name type="scientific">Acaulospora colombiana</name>
    <dbReference type="NCBI Taxonomy" id="27376"/>
    <lineage>
        <taxon>Eukaryota</taxon>
        <taxon>Fungi</taxon>
        <taxon>Fungi incertae sedis</taxon>
        <taxon>Mucoromycota</taxon>
        <taxon>Glomeromycotina</taxon>
        <taxon>Glomeromycetes</taxon>
        <taxon>Diversisporales</taxon>
        <taxon>Acaulosporaceae</taxon>
        <taxon>Acaulospora</taxon>
    </lineage>
</organism>
<sequence length="352" mass="39199">MFRTQPYLSTDSFGSLLVSVTNTTSCVVVKASLDDGTEIIVEARIDVEENVVEVPFSLAKIVPKLKAYDVKISFYDTLVHVTSSKLYHLPAGPRAVKIDRLYGGIFTSTNETIFPIGPYVDVGGWLAKGDIRANLQTLKDLNYNIINPDPPYPNISFIHQMFQAADMIGGIYIQYSFRHDYTDTQKADEPDGEQWTNVSDVFEAHEAIKSVDPYHPTSLVLNCQHSAAFYADSVDILSTDQITVLSKKIKELSNYMLTTPKLPPSHIIISSNLDIHAGGWISENKNTLLLIVVNSNKGPITNFSITIKDLLPFGLLHGVGEIDSEKESHVFIENGIFESNLKERELETRSTE</sequence>
<reference evidence="1" key="1">
    <citation type="submission" date="2021-06" db="EMBL/GenBank/DDBJ databases">
        <authorList>
            <person name="Kallberg Y."/>
            <person name="Tangrot J."/>
            <person name="Rosling A."/>
        </authorList>
    </citation>
    <scope>NUCLEOTIDE SEQUENCE</scope>
    <source>
        <strain evidence="1">CL356</strain>
    </source>
</reference>
<dbReference type="EMBL" id="CAJVPT010001947">
    <property type="protein sequence ID" value="CAG8471354.1"/>
    <property type="molecule type" value="Genomic_DNA"/>
</dbReference>
<evidence type="ECO:0000313" key="1">
    <source>
        <dbReference type="EMBL" id="CAG8471354.1"/>
    </source>
</evidence>
<evidence type="ECO:0000313" key="2">
    <source>
        <dbReference type="Proteomes" id="UP000789525"/>
    </source>
</evidence>
<dbReference type="Proteomes" id="UP000789525">
    <property type="component" value="Unassembled WGS sequence"/>
</dbReference>
<proteinExistence type="predicted"/>
<comment type="caution">
    <text evidence="1">The sequence shown here is derived from an EMBL/GenBank/DDBJ whole genome shotgun (WGS) entry which is preliminary data.</text>
</comment>